<evidence type="ECO:0000313" key="2">
    <source>
        <dbReference type="EMBL" id="KJZ75139.1"/>
    </source>
</evidence>
<sequence>MVRIIVAVLAFAATVLTASIQDPGLREFGGPAHHLPSRSPSTIHVERRQAGELEKKFQAFQATLSNDQKAKGKASDDKTFEAMKSLTDDQRKKLGEFYELIDKGDKHNADEKFQVFEKTLTDDQKAKVKAAEDASAEAKATLNDGQKKALAEMAASKT</sequence>
<keyword evidence="1" id="KW-0732">Signal</keyword>
<proteinExistence type="predicted"/>
<protein>
    <submittedName>
        <fullName evidence="2">Uncharacterized protein</fullName>
    </submittedName>
</protein>
<dbReference type="AlphaFoldDB" id="A0A0F8A5D5"/>
<organism evidence="2 3">
    <name type="scientific">Hirsutella minnesotensis 3608</name>
    <dbReference type="NCBI Taxonomy" id="1043627"/>
    <lineage>
        <taxon>Eukaryota</taxon>
        <taxon>Fungi</taxon>
        <taxon>Dikarya</taxon>
        <taxon>Ascomycota</taxon>
        <taxon>Pezizomycotina</taxon>
        <taxon>Sordariomycetes</taxon>
        <taxon>Hypocreomycetidae</taxon>
        <taxon>Hypocreales</taxon>
        <taxon>Ophiocordycipitaceae</taxon>
        <taxon>Hirsutella</taxon>
    </lineage>
</organism>
<name>A0A0F8A5D5_9HYPO</name>
<dbReference type="Proteomes" id="UP000054481">
    <property type="component" value="Unassembled WGS sequence"/>
</dbReference>
<feature type="chain" id="PRO_5002526314" evidence="1">
    <location>
        <begin position="18"/>
        <end position="158"/>
    </location>
</feature>
<accession>A0A0F8A5D5</accession>
<evidence type="ECO:0000256" key="1">
    <source>
        <dbReference type="SAM" id="SignalP"/>
    </source>
</evidence>
<dbReference type="EMBL" id="KQ030520">
    <property type="protein sequence ID" value="KJZ75139.1"/>
    <property type="molecule type" value="Genomic_DNA"/>
</dbReference>
<gene>
    <name evidence="2" type="ORF">HIM_05625</name>
</gene>
<keyword evidence="3" id="KW-1185">Reference proteome</keyword>
<reference evidence="2 3" key="1">
    <citation type="journal article" date="2014" name="Genome Biol. Evol.">
        <title>Comparative genomics and transcriptomics analyses reveal divergent lifestyle features of nematode endoparasitic fungus Hirsutella minnesotensis.</title>
        <authorList>
            <person name="Lai Y."/>
            <person name="Liu K."/>
            <person name="Zhang X."/>
            <person name="Zhang X."/>
            <person name="Li K."/>
            <person name="Wang N."/>
            <person name="Shu C."/>
            <person name="Wu Y."/>
            <person name="Wang C."/>
            <person name="Bushley K.E."/>
            <person name="Xiang M."/>
            <person name="Liu X."/>
        </authorList>
    </citation>
    <scope>NUCLEOTIDE SEQUENCE [LARGE SCALE GENOMIC DNA]</scope>
    <source>
        <strain evidence="2 3">3608</strain>
    </source>
</reference>
<evidence type="ECO:0000313" key="3">
    <source>
        <dbReference type="Proteomes" id="UP000054481"/>
    </source>
</evidence>
<feature type="signal peptide" evidence="1">
    <location>
        <begin position="1"/>
        <end position="17"/>
    </location>
</feature>